<evidence type="ECO:0000256" key="1">
    <source>
        <dbReference type="ARBA" id="ARBA00004123"/>
    </source>
</evidence>
<evidence type="ECO:0000256" key="6">
    <source>
        <dbReference type="ARBA" id="ARBA00023015"/>
    </source>
</evidence>
<keyword evidence="3" id="KW-0053">Apoptosis</keyword>
<feature type="domain" description="p53 DNA-binding" evidence="13">
    <location>
        <begin position="146"/>
        <end position="346"/>
    </location>
</feature>
<dbReference type="GO" id="GO:0006915">
    <property type="term" value="P:apoptotic process"/>
    <property type="evidence" value="ECO:0007669"/>
    <property type="project" value="UniProtKB-KW"/>
</dbReference>
<evidence type="ECO:0000256" key="5">
    <source>
        <dbReference type="ARBA" id="ARBA00022833"/>
    </source>
</evidence>
<dbReference type="InterPro" id="IPR011615">
    <property type="entry name" value="p53_DNA-bd"/>
</dbReference>
<evidence type="ECO:0000313" key="16">
    <source>
        <dbReference type="Proteomes" id="UP000038040"/>
    </source>
</evidence>
<dbReference type="GO" id="GO:0005634">
    <property type="term" value="C:nucleus"/>
    <property type="evidence" value="ECO:0007669"/>
    <property type="project" value="UniProtKB-SubCell"/>
</dbReference>
<dbReference type="Proteomes" id="UP000038040">
    <property type="component" value="Unplaced"/>
</dbReference>
<dbReference type="GO" id="GO:0000978">
    <property type="term" value="F:RNA polymerase II cis-regulatory region sequence-specific DNA binding"/>
    <property type="evidence" value="ECO:0007669"/>
    <property type="project" value="TreeGrafter"/>
</dbReference>
<dbReference type="PANTHER" id="PTHR11447:SF16">
    <property type="entry name" value="P53 PROTEIN LONG FORM VARIANT 1"/>
    <property type="match status" value="1"/>
</dbReference>
<keyword evidence="17" id="KW-1185">Reference proteome</keyword>
<dbReference type="InterPro" id="IPR008967">
    <property type="entry name" value="p53-like_TF_DNA-bd_sf"/>
</dbReference>
<comment type="subcellular location">
    <subcellularLocation>
        <location evidence="1">Nucleus</location>
    </subcellularLocation>
</comment>
<keyword evidence="4 11" id="KW-0479">Metal-binding</keyword>
<dbReference type="PRINTS" id="PR00386">
    <property type="entry name" value="P53SUPPRESSR"/>
</dbReference>
<feature type="cross-link" description="Glycyl lysine isopeptide (Lys-Gly) (interchain with G-Cter in ubiquitin)" evidence="12">
    <location>
        <position position="350"/>
    </location>
</feature>
<dbReference type="InterPro" id="IPR002117">
    <property type="entry name" value="p53_tumour_suppressor"/>
</dbReference>
<evidence type="ECO:0000313" key="18">
    <source>
        <dbReference type="WBParaSite" id="DME_0000531501-mRNA-1"/>
    </source>
</evidence>
<dbReference type="GO" id="GO:0046872">
    <property type="term" value="F:metal ion binding"/>
    <property type="evidence" value="ECO:0007669"/>
    <property type="project" value="UniProtKB-KW"/>
</dbReference>
<evidence type="ECO:0000313" key="15">
    <source>
        <dbReference type="EMBL" id="VDN59141.1"/>
    </source>
</evidence>
<dbReference type="Pfam" id="PF21907">
    <property type="entry name" value="SAM_CEP-1_C"/>
    <property type="match status" value="1"/>
</dbReference>
<name>A0A0N4UDB8_DRAME</name>
<reference evidence="15 17" key="2">
    <citation type="submission" date="2018-11" db="EMBL/GenBank/DDBJ databases">
        <authorList>
            <consortium name="Pathogen Informatics"/>
        </authorList>
    </citation>
    <scope>NUCLEOTIDE SEQUENCE [LARGE SCALE GENOMIC DNA]</scope>
</reference>
<keyword evidence="6" id="KW-0805">Transcription regulation</keyword>
<dbReference type="PANTHER" id="PTHR11447">
    <property type="entry name" value="CELLULAR TUMOR ANTIGEN P53"/>
    <property type="match status" value="1"/>
</dbReference>
<evidence type="ECO:0000259" key="13">
    <source>
        <dbReference type="Pfam" id="PF00870"/>
    </source>
</evidence>
<dbReference type="AlphaFoldDB" id="A0A0N4UDB8"/>
<dbReference type="OrthoDB" id="5915660at2759"/>
<organism evidence="16 18">
    <name type="scientific">Dracunculus medinensis</name>
    <name type="common">Guinea worm</name>
    <dbReference type="NCBI Taxonomy" id="318479"/>
    <lineage>
        <taxon>Eukaryota</taxon>
        <taxon>Metazoa</taxon>
        <taxon>Ecdysozoa</taxon>
        <taxon>Nematoda</taxon>
        <taxon>Chromadorea</taxon>
        <taxon>Rhabditida</taxon>
        <taxon>Spirurina</taxon>
        <taxon>Dracunculoidea</taxon>
        <taxon>Dracunculidae</taxon>
        <taxon>Dracunculus</taxon>
    </lineage>
</organism>
<keyword evidence="7" id="KW-0238">DNA-binding</keyword>
<feature type="binding site" evidence="11">
    <location>
        <position position="241"/>
    </location>
    <ligand>
        <name>Zn(2+)</name>
        <dbReference type="ChEBI" id="CHEBI:29105"/>
    </ligand>
</feature>
<evidence type="ECO:0000256" key="4">
    <source>
        <dbReference type="ARBA" id="ARBA00022723"/>
    </source>
</evidence>
<feature type="binding site" evidence="11">
    <location>
        <position position="238"/>
    </location>
    <ligand>
        <name>Zn(2+)</name>
        <dbReference type="ChEBI" id="CHEBI:29105"/>
    </ligand>
</feature>
<proteinExistence type="inferred from homology"/>
<evidence type="ECO:0000256" key="9">
    <source>
        <dbReference type="ARBA" id="ARBA00023163"/>
    </source>
</evidence>
<dbReference type="Gene3D" id="2.60.40.720">
    <property type="match status" value="1"/>
</dbReference>
<evidence type="ECO:0000259" key="14">
    <source>
        <dbReference type="Pfam" id="PF21907"/>
    </source>
</evidence>
<feature type="domain" description="CEP-1 C-terminal SAM" evidence="14">
    <location>
        <begin position="421"/>
        <end position="495"/>
    </location>
</feature>
<evidence type="ECO:0000256" key="3">
    <source>
        <dbReference type="ARBA" id="ARBA00022703"/>
    </source>
</evidence>
<evidence type="ECO:0000256" key="2">
    <source>
        <dbReference type="ARBA" id="ARBA00006167"/>
    </source>
</evidence>
<evidence type="ECO:0000256" key="12">
    <source>
        <dbReference type="PIRSR" id="PIRSR602117-3"/>
    </source>
</evidence>
<comment type="cofactor">
    <cofactor evidence="11">
        <name>Zn(2+)</name>
        <dbReference type="ChEBI" id="CHEBI:29105"/>
    </cofactor>
    <text evidence="11">Binds 1 zinc ion per subunit.</text>
</comment>
<keyword evidence="8" id="KW-0010">Activator</keyword>
<keyword evidence="9" id="KW-0804">Transcription</keyword>
<feature type="binding site" evidence="11">
    <location>
        <position position="302"/>
    </location>
    <ligand>
        <name>Zn(2+)</name>
        <dbReference type="ChEBI" id="CHEBI:29105"/>
    </ligand>
</feature>
<feature type="binding site" evidence="11">
    <location>
        <position position="298"/>
    </location>
    <ligand>
        <name>Zn(2+)</name>
        <dbReference type="ChEBI" id="CHEBI:29105"/>
    </ligand>
</feature>
<evidence type="ECO:0000256" key="7">
    <source>
        <dbReference type="ARBA" id="ARBA00023125"/>
    </source>
</evidence>
<dbReference type="EMBL" id="UYYG01001176">
    <property type="protein sequence ID" value="VDN59141.1"/>
    <property type="molecule type" value="Genomic_DNA"/>
</dbReference>
<reference evidence="18" key="1">
    <citation type="submission" date="2017-02" db="UniProtKB">
        <authorList>
            <consortium name="WormBaseParasite"/>
        </authorList>
    </citation>
    <scope>IDENTIFICATION</scope>
</reference>
<dbReference type="Pfam" id="PF00870">
    <property type="entry name" value="P53"/>
    <property type="match status" value="1"/>
</dbReference>
<evidence type="ECO:0000313" key="17">
    <source>
        <dbReference type="Proteomes" id="UP000274756"/>
    </source>
</evidence>
<dbReference type="InterPro" id="IPR012346">
    <property type="entry name" value="p53/RUNT-type_TF_DNA-bd_sf"/>
</dbReference>
<keyword evidence="5 11" id="KW-0862">Zinc</keyword>
<evidence type="ECO:0000256" key="11">
    <source>
        <dbReference type="PIRSR" id="PIRSR602117-1"/>
    </source>
</evidence>
<protein>
    <submittedName>
        <fullName evidence="18">P53 domain-containing protein</fullName>
    </submittedName>
</protein>
<dbReference type="GO" id="GO:0000981">
    <property type="term" value="F:DNA-binding transcription factor activity, RNA polymerase II-specific"/>
    <property type="evidence" value="ECO:0007669"/>
    <property type="project" value="TreeGrafter"/>
</dbReference>
<comment type="similarity">
    <text evidence="2">Belongs to the p53 family.</text>
</comment>
<dbReference type="InterPro" id="IPR054106">
    <property type="entry name" value="CEP-1_C"/>
</dbReference>
<evidence type="ECO:0000256" key="10">
    <source>
        <dbReference type="ARBA" id="ARBA00023242"/>
    </source>
</evidence>
<evidence type="ECO:0000256" key="8">
    <source>
        <dbReference type="ARBA" id="ARBA00023159"/>
    </source>
</evidence>
<keyword evidence="10" id="KW-0539">Nucleus</keyword>
<gene>
    <name evidence="15" type="ORF">DME_LOCUS9114</name>
</gene>
<dbReference type="STRING" id="318479.A0A0N4UDB8"/>
<sequence>MENRGEKGIHMNSHLSNFDDQSALSQEVSQGLIFLTSKKESDYSHQCGEQIYGDKSLDNEAFVIMDNDEYFVDIPSNCSGSDIADILCKRIADGGLNYSADENLDCNYRTNIETSYCSETVGDFMNDPRHANQNMKGSMMHWRSSSSNVGSYGFNVKIEPAIKRRSADYILFAFLSSGFFCGKRYLQYSVERDYLYAKPFISIPFAILFHTETPTLSVLRIFARYVETAYASQPVHRCPLHLASDGVFFSICTREHFIVVDIPEAIHVSGQSSFPFPHVMITLSHPSVPFFIPVQFQCYSSCSGGINRRPLFLFFILEVNGELVGEQRMSLKVCAYPSRDCASDEQPTMKKRRKCISPVMEVVTQTHYDKAHRKSFEEDDETIYEIQVRGRHLYKLISSIIYNFELGKRYVKEKVSESRYMHSVYSNESLSPRMPISVWLKKINQSQCEDLFNSRAFFLLSDLEGKINKQFLASMGMDDKQISSILNSYLSWFNVYNAQRLSDLSSEGSSIRIQRTRIRNSFH</sequence>
<dbReference type="SUPFAM" id="SSF49417">
    <property type="entry name" value="p53-like transcription factors"/>
    <property type="match status" value="1"/>
</dbReference>
<dbReference type="Proteomes" id="UP000274756">
    <property type="component" value="Unassembled WGS sequence"/>
</dbReference>
<dbReference type="WBParaSite" id="DME_0000531501-mRNA-1">
    <property type="protein sequence ID" value="DME_0000531501-mRNA-1"/>
    <property type="gene ID" value="DME_0000531501"/>
</dbReference>
<accession>A0A0N4UDB8</accession>